<sequence>MAGGAEEYTVGSADVSDYQANNRALDFLGIRHACPKGLYLNPLPEDANQWEGILFTRQGPYVPGIFRFQIYFPVQYPQRPPHISFLSDVFHPLISPLTTYTFSNQDTGAETVSASDEDRLTPGSFSLRHGFPEWFSRPSRLFSRGNRANEDGEFSDTGFSPMNAEAMPPSEEMQGPSSWQPPHILVVLYYLRASLSSTDFLDSIPLEAAANPSAWHAWRTFSSKAAGRSSSLRNKSDAGMTPVASLKQQPGGARSPGEWNWDGVWEDRVRKCIQASISEQAIYKKTGAADDLVMLPFRL</sequence>
<protein>
    <submittedName>
        <fullName evidence="3">Ubiquitin-conjugating enzyme E2 2</fullName>
    </submittedName>
</protein>
<evidence type="ECO:0000313" key="4">
    <source>
        <dbReference type="Proteomes" id="UP000243723"/>
    </source>
</evidence>
<dbReference type="AlphaFoldDB" id="A0A2P7YCF4"/>
<gene>
    <name evidence="3" type="ORF">B9Z65_7527</name>
</gene>
<dbReference type="Proteomes" id="UP000243723">
    <property type="component" value="Unassembled WGS sequence"/>
</dbReference>
<organism evidence="3 4">
    <name type="scientific">Elsinoe australis</name>
    <dbReference type="NCBI Taxonomy" id="40998"/>
    <lineage>
        <taxon>Eukaryota</taxon>
        <taxon>Fungi</taxon>
        <taxon>Dikarya</taxon>
        <taxon>Ascomycota</taxon>
        <taxon>Pezizomycotina</taxon>
        <taxon>Dothideomycetes</taxon>
        <taxon>Dothideomycetidae</taxon>
        <taxon>Myriangiales</taxon>
        <taxon>Elsinoaceae</taxon>
        <taxon>Elsinoe</taxon>
    </lineage>
</organism>
<feature type="region of interest" description="Disordered" evidence="1">
    <location>
        <begin position="146"/>
        <end position="177"/>
    </location>
</feature>
<feature type="domain" description="UBC core" evidence="2">
    <location>
        <begin position="34"/>
        <end position="95"/>
    </location>
</feature>
<dbReference type="Gene3D" id="3.10.110.10">
    <property type="entry name" value="Ubiquitin Conjugating Enzyme"/>
    <property type="match status" value="1"/>
</dbReference>
<accession>A0A2P7YCF4</accession>
<dbReference type="EMBL" id="NHZQ01000448">
    <property type="protein sequence ID" value="PSK33640.1"/>
    <property type="molecule type" value="Genomic_DNA"/>
</dbReference>
<reference evidence="3 4" key="1">
    <citation type="submission" date="2017-05" db="EMBL/GenBank/DDBJ databases">
        <title>Draft genome sequence of Elsinoe australis.</title>
        <authorList>
            <person name="Cheng Q."/>
        </authorList>
    </citation>
    <scope>NUCLEOTIDE SEQUENCE [LARGE SCALE GENOMIC DNA]</scope>
    <source>
        <strain evidence="3 4">NL1</strain>
    </source>
</reference>
<dbReference type="InterPro" id="IPR016135">
    <property type="entry name" value="UBQ-conjugating_enzyme/RWD"/>
</dbReference>
<evidence type="ECO:0000259" key="2">
    <source>
        <dbReference type="Pfam" id="PF00179"/>
    </source>
</evidence>
<comment type="caution">
    <text evidence="3">The sequence shown here is derived from an EMBL/GenBank/DDBJ whole genome shotgun (WGS) entry which is preliminary data.</text>
</comment>
<evidence type="ECO:0000256" key="1">
    <source>
        <dbReference type="SAM" id="MobiDB-lite"/>
    </source>
</evidence>
<dbReference type="SUPFAM" id="SSF54495">
    <property type="entry name" value="UBC-like"/>
    <property type="match status" value="1"/>
</dbReference>
<dbReference type="CDD" id="cd23814">
    <property type="entry name" value="UEV_AKTIP"/>
    <property type="match status" value="1"/>
</dbReference>
<dbReference type="STRING" id="40998.A0A2P7YCF4"/>
<dbReference type="InterPro" id="IPR000608">
    <property type="entry name" value="UBC"/>
</dbReference>
<dbReference type="Pfam" id="PF00179">
    <property type="entry name" value="UQ_con"/>
    <property type="match status" value="1"/>
</dbReference>
<feature type="region of interest" description="Disordered" evidence="1">
    <location>
        <begin position="229"/>
        <end position="259"/>
    </location>
</feature>
<dbReference type="OrthoDB" id="5596422at2759"/>
<evidence type="ECO:0000313" key="3">
    <source>
        <dbReference type="EMBL" id="PSK33640.1"/>
    </source>
</evidence>
<proteinExistence type="predicted"/>
<name>A0A2P7YCF4_9PEZI</name>
<keyword evidence="4" id="KW-1185">Reference proteome</keyword>